<proteinExistence type="predicted"/>
<dbReference type="EMBL" id="PP511846">
    <property type="protein sequence ID" value="XCD08035.1"/>
    <property type="molecule type" value="Genomic_DNA"/>
</dbReference>
<sequence length="290" mass="31951">MGFFSSIGKAVGGALGGIAGAVGGVASSILGSKSQSSANDANMGLAREQLAYQKELAQNQIQWKVEDAKKAGLHPLAGLGVSPASYSPVSGGAVGYDYSGLGNSLQQMGQDIDRSIMQGKDREERRKALELQDKSIALDLQAKDLNNQILQSELASRRIRLAQQMGPPTPSTRGLSAGKYAIPGQVDGRFMDKPVPQLGWAYDDKGRRKLVPGQDYQQLYEDKLFLEWWPFIQTWMREADSRITGDPVAGRVYDSHSGDWVRAPVSRNRKSVKKERYKPDIFDSYRNVWR</sequence>
<accession>A0AAU8AW26</accession>
<evidence type="ECO:0000313" key="1">
    <source>
        <dbReference type="EMBL" id="XCD03555.1"/>
    </source>
</evidence>
<evidence type="ECO:0000313" key="2">
    <source>
        <dbReference type="EMBL" id="XCD08035.1"/>
    </source>
</evidence>
<protein>
    <submittedName>
        <fullName evidence="1">DNA pilot protein</fullName>
    </submittedName>
</protein>
<dbReference type="EMBL" id="PP511373">
    <property type="protein sequence ID" value="XCD03555.1"/>
    <property type="molecule type" value="Genomic_DNA"/>
</dbReference>
<organism evidence="1">
    <name type="scientific">Dulem virus 91</name>
    <dbReference type="NCBI Taxonomy" id="3145802"/>
    <lineage>
        <taxon>Viruses</taxon>
        <taxon>Monodnaviria</taxon>
        <taxon>Sangervirae</taxon>
        <taxon>Phixviricota</taxon>
        <taxon>Malgrandaviricetes</taxon>
        <taxon>Petitvirales</taxon>
        <taxon>Microviridae</taxon>
        <taxon>Microvirus</taxon>
    </lineage>
</organism>
<reference evidence="1" key="1">
    <citation type="submission" date="2024-03" db="EMBL/GenBank/DDBJ databases">
        <title>Diverse circular DNA viruses in blood, oral, and fecal samples of captive lemurs.</title>
        <authorList>
            <person name="Paietta E.N."/>
            <person name="Kraberger S."/>
            <person name="Lund M.C."/>
            <person name="Custer J.M."/>
            <person name="Vargas K.M."/>
            <person name="Ehmke E.E."/>
            <person name="Yoder A.D."/>
            <person name="Varsani A."/>
        </authorList>
    </citation>
    <scope>NUCLEOTIDE SEQUENCE</scope>
    <source>
        <strain evidence="1">Duke_18_89</strain>
        <strain evidence="2">Duke_28FS_118</strain>
    </source>
</reference>
<name>A0AAU8AW26_9VIRU</name>